<evidence type="ECO:0000259" key="8">
    <source>
        <dbReference type="PROSITE" id="PS50166"/>
    </source>
</evidence>
<keyword evidence="5" id="KW-0653">Protein transport</keyword>
<dbReference type="SMART" id="SM00913">
    <property type="entry name" value="IBN_N"/>
    <property type="match status" value="1"/>
</dbReference>
<evidence type="ECO:0000256" key="7">
    <source>
        <dbReference type="SAM" id="MobiDB-lite"/>
    </source>
</evidence>
<organism evidence="9 10">
    <name type="scientific">Dactylellina haptotyla (strain CBS 200.50)</name>
    <name type="common">Nematode-trapping fungus</name>
    <name type="synonym">Monacrosporium haptotylum</name>
    <dbReference type="NCBI Taxonomy" id="1284197"/>
    <lineage>
        <taxon>Eukaryota</taxon>
        <taxon>Fungi</taxon>
        <taxon>Dikarya</taxon>
        <taxon>Ascomycota</taxon>
        <taxon>Pezizomycotina</taxon>
        <taxon>Orbiliomycetes</taxon>
        <taxon>Orbiliales</taxon>
        <taxon>Orbiliaceae</taxon>
        <taxon>Dactylellina</taxon>
    </lineage>
</organism>
<keyword evidence="6" id="KW-0539">Nucleus</keyword>
<dbReference type="GO" id="GO:0031267">
    <property type="term" value="F:small GTPase binding"/>
    <property type="evidence" value="ECO:0007669"/>
    <property type="project" value="InterPro"/>
</dbReference>
<dbReference type="SUPFAM" id="SSF48371">
    <property type="entry name" value="ARM repeat"/>
    <property type="match status" value="1"/>
</dbReference>
<name>S8A0J8_DACHA</name>
<evidence type="ECO:0000256" key="2">
    <source>
        <dbReference type="ARBA" id="ARBA00004496"/>
    </source>
</evidence>
<feature type="compositionally biased region" description="Low complexity" evidence="7">
    <location>
        <begin position="21"/>
        <end position="30"/>
    </location>
</feature>
<evidence type="ECO:0000256" key="5">
    <source>
        <dbReference type="ARBA" id="ARBA00022927"/>
    </source>
</evidence>
<dbReference type="AlphaFoldDB" id="S8A0J8"/>
<accession>S8A0J8</accession>
<evidence type="ECO:0000313" key="10">
    <source>
        <dbReference type="Proteomes" id="UP000015100"/>
    </source>
</evidence>
<keyword evidence="4" id="KW-0963">Cytoplasm</keyword>
<evidence type="ECO:0000313" key="9">
    <source>
        <dbReference type="EMBL" id="EPS36510.1"/>
    </source>
</evidence>
<reference evidence="10" key="2">
    <citation type="submission" date="2013-04" db="EMBL/GenBank/DDBJ databases">
        <title>Genomic mechanisms accounting for the adaptation to parasitism in nematode-trapping fungi.</title>
        <authorList>
            <person name="Ahren D.G."/>
        </authorList>
    </citation>
    <scope>NUCLEOTIDE SEQUENCE [LARGE SCALE GENOMIC DNA]</scope>
    <source>
        <strain evidence="10">CBS 200.50</strain>
    </source>
</reference>
<dbReference type="OMA" id="WVAKTSW"/>
<dbReference type="GO" id="GO:0005635">
    <property type="term" value="C:nuclear envelope"/>
    <property type="evidence" value="ECO:0007669"/>
    <property type="project" value="TreeGrafter"/>
</dbReference>
<feature type="region of interest" description="Disordered" evidence="7">
    <location>
        <begin position="984"/>
        <end position="1018"/>
    </location>
</feature>
<dbReference type="PANTHER" id="PTHR10997">
    <property type="entry name" value="IMPORTIN-7, 8, 11"/>
    <property type="match status" value="1"/>
</dbReference>
<feature type="region of interest" description="Disordered" evidence="7">
    <location>
        <begin position="54"/>
        <end position="73"/>
    </location>
</feature>
<dbReference type="GO" id="GO:0005829">
    <property type="term" value="C:cytosol"/>
    <property type="evidence" value="ECO:0007669"/>
    <property type="project" value="TreeGrafter"/>
</dbReference>
<dbReference type="PROSITE" id="PS50166">
    <property type="entry name" value="IMPORTIN_B_NT"/>
    <property type="match status" value="1"/>
</dbReference>
<dbReference type="Pfam" id="PF08506">
    <property type="entry name" value="Cse1"/>
    <property type="match status" value="1"/>
</dbReference>
<dbReference type="InterPro" id="IPR016024">
    <property type="entry name" value="ARM-type_fold"/>
</dbReference>
<protein>
    <recommendedName>
        <fullName evidence="8">Importin N-terminal domain-containing protein</fullName>
    </recommendedName>
</protein>
<dbReference type="InterPro" id="IPR011989">
    <property type="entry name" value="ARM-like"/>
</dbReference>
<dbReference type="FunFam" id="1.25.10.10:FF:000244">
    <property type="entry name" value="Nonsense-mediated mRNA decay protein"/>
    <property type="match status" value="1"/>
</dbReference>
<evidence type="ECO:0000256" key="1">
    <source>
        <dbReference type="ARBA" id="ARBA00004123"/>
    </source>
</evidence>
<feature type="region of interest" description="Disordered" evidence="7">
    <location>
        <begin position="1"/>
        <end position="44"/>
    </location>
</feature>
<keyword evidence="10" id="KW-1185">Reference proteome</keyword>
<dbReference type="Gene3D" id="1.25.10.10">
    <property type="entry name" value="Leucine-rich Repeat Variant"/>
    <property type="match status" value="1"/>
</dbReference>
<sequence>MLYNRNLRPHQTPQTDDSTRRTSPQRTTPTGQKRATFGQQQQQQQHLVLNSRSSTQLWLHQRPQSPPLPHPLQLRTRSNATSLPEMEQINPLLRQSIVETFDHTQEIRRNAEQQLKQAEQAPGFVGALLQIVDTDHDDNIRLSAVLYLKNKVLRSWEPTADAKSSPIPEDEKPAFRERLIPTLTRSNPKIRQQMLPMMGKILHYDFPEKWPSYMHSTIALLQVNDASSVFSGLQCLLAICRVYRLKSAAEKREELEGVIKATFPLILGIGGHLAEQNDNDSGEMLRLIFKSYKHAIYYELLATLRDQESMVKWATLFISVVNKTPPPDSMPEDIDERELHSWWKAKKWAYSNLNRLFVRYGNPQSLTKTTTDEYEPFARNFIENFVPEIVKAYLGQIDLWAQKQIWLSRNCLSFTLSFLEECIKPKNTWQLLKPHVDILVSHVLFPLLCQNQDDSEMFESEPVEYIHRKLNFYEDISAPDVAATNFLVTLTKSRKTTVFNVLNYINQIVNNYEQSPEDKKDPLEKEGALRMIGSLSSILLGKKSPIADKIEYFFVRHVFPEFRSAYPFLRARACDVVDKFSDLDFQDQTNIVLIYESIITCLNDDKLPVRVEAALALSPLIRHEYIKTQMQSTIVQIMQQLLKLTNEVDLDSLANVMEELVESFATQLTPFAVDLTKSLRDTYIRIVSEVLDKNAEDEYNELIDDKSITALGILQTIGTLILTLETSPDILLHLETILEPVIKITLENKLYDLYNEVFEIIDSCTFSAKAISPTMWMIFGLIHSTFKDKAEFYVEEMLPALDNYVSYGADVMKQNPAYLEAIFDIIQTIFVHDKLGAMDRICGCKLAEAVLLNLRGHADRYLQRLIELPMLCLTAENHIKVKAYRVHLMEMVINCIYYNPALTLQILETHGWTAKFFTLWFSNIDNFNRVHDKKLSIVAIIALLDLTPEQIPASIQPYWSRLLQGLVKLFHTLPVAMKAREEAQREDLYDEGYPSDSDNEWEGEGNEGWEENEGEDKDVHDEEGAAYMEFLSQEAHKFNNQPYSADDEEGDLEEESLLETPLDSIDPYQVFRNAFLNLKNAQPQMYDNLIGSLSEDEKNVLQSVVKQADANEVALENATKVSV</sequence>
<dbReference type="EMBL" id="AQGS01000877">
    <property type="protein sequence ID" value="EPS36510.1"/>
    <property type="molecule type" value="Genomic_DNA"/>
</dbReference>
<evidence type="ECO:0000256" key="6">
    <source>
        <dbReference type="ARBA" id="ARBA00023242"/>
    </source>
</evidence>
<dbReference type="GO" id="GO:0006606">
    <property type="term" value="P:protein import into nucleus"/>
    <property type="evidence" value="ECO:0007669"/>
    <property type="project" value="TreeGrafter"/>
</dbReference>
<evidence type="ECO:0000256" key="4">
    <source>
        <dbReference type="ARBA" id="ARBA00022490"/>
    </source>
</evidence>
<dbReference type="InterPro" id="IPR013713">
    <property type="entry name" value="XPO2_central"/>
</dbReference>
<evidence type="ECO:0000256" key="3">
    <source>
        <dbReference type="ARBA" id="ARBA00022448"/>
    </source>
</evidence>
<feature type="compositionally biased region" description="Acidic residues" evidence="7">
    <location>
        <begin position="997"/>
        <end position="1016"/>
    </location>
</feature>
<dbReference type="STRING" id="1284197.S8A0J8"/>
<dbReference type="Proteomes" id="UP000015100">
    <property type="component" value="Unassembled WGS sequence"/>
</dbReference>
<comment type="caution">
    <text evidence="9">The sequence shown here is derived from an EMBL/GenBank/DDBJ whole genome shotgun (WGS) entry which is preliminary data.</text>
</comment>
<dbReference type="Pfam" id="PF03810">
    <property type="entry name" value="IBN_N"/>
    <property type="match status" value="1"/>
</dbReference>
<reference evidence="9 10" key="1">
    <citation type="journal article" date="2013" name="PLoS Genet.">
        <title>Genomic mechanisms accounting for the adaptation to parasitism in nematode-trapping fungi.</title>
        <authorList>
            <person name="Meerupati T."/>
            <person name="Andersson K.M."/>
            <person name="Friman E."/>
            <person name="Kumar D."/>
            <person name="Tunlid A."/>
            <person name="Ahren D."/>
        </authorList>
    </citation>
    <scope>NUCLEOTIDE SEQUENCE [LARGE SCALE GENOMIC DNA]</scope>
    <source>
        <strain evidence="9 10">CBS 200.50</strain>
    </source>
</reference>
<gene>
    <name evidence="9" type="ORF">H072_9958</name>
</gene>
<keyword evidence="3" id="KW-0813">Transport</keyword>
<dbReference type="eggNOG" id="KOG1991">
    <property type="taxonomic scope" value="Eukaryota"/>
</dbReference>
<comment type="subcellular location">
    <subcellularLocation>
        <location evidence="2">Cytoplasm</location>
    </subcellularLocation>
    <subcellularLocation>
        <location evidence="1">Nucleus</location>
    </subcellularLocation>
</comment>
<proteinExistence type="predicted"/>
<feature type="domain" description="Importin N-terminal" evidence="8">
    <location>
        <begin position="111"/>
        <end position="185"/>
    </location>
</feature>
<dbReference type="OrthoDB" id="760868at2759"/>
<dbReference type="PANTHER" id="PTHR10997:SF18">
    <property type="entry name" value="D-IMPORTIN 7_RANBP7"/>
    <property type="match status" value="1"/>
</dbReference>
<dbReference type="HOGENOM" id="CLU_004196_0_0_1"/>
<dbReference type="InterPro" id="IPR001494">
    <property type="entry name" value="Importin-beta_N"/>
</dbReference>